<protein>
    <submittedName>
        <fullName evidence="1">Uncharacterized protein</fullName>
    </submittedName>
</protein>
<keyword evidence="2" id="KW-1185">Reference proteome</keyword>
<sequence length="114" mass="12892">MSRTMKVGGIPLKQADRPGQFSLEGIWVITISDADGNPQRFGFKTTGFNVEFFAEISAVYTFESLDSGKQTKWSRDRVSTIPKGKGQEVEFLVKENDMEDLYQQTVKKYLKGQS</sequence>
<organism evidence="1 2">
    <name type="scientific">Exophiala sideris</name>
    <dbReference type="NCBI Taxonomy" id="1016849"/>
    <lineage>
        <taxon>Eukaryota</taxon>
        <taxon>Fungi</taxon>
        <taxon>Dikarya</taxon>
        <taxon>Ascomycota</taxon>
        <taxon>Pezizomycotina</taxon>
        <taxon>Eurotiomycetes</taxon>
        <taxon>Chaetothyriomycetidae</taxon>
        <taxon>Chaetothyriales</taxon>
        <taxon>Herpotrichiellaceae</taxon>
        <taxon>Exophiala</taxon>
    </lineage>
</organism>
<evidence type="ECO:0000313" key="1">
    <source>
        <dbReference type="EMBL" id="KAK5048470.1"/>
    </source>
</evidence>
<gene>
    <name evidence="1" type="ORF">LTR69_011338</name>
</gene>
<dbReference type="Proteomes" id="UP001345691">
    <property type="component" value="Unassembled WGS sequence"/>
</dbReference>
<accession>A0ABR0IUG8</accession>
<dbReference type="EMBL" id="JAVRRF010000055">
    <property type="protein sequence ID" value="KAK5048470.1"/>
    <property type="molecule type" value="Genomic_DNA"/>
</dbReference>
<comment type="caution">
    <text evidence="1">The sequence shown here is derived from an EMBL/GenBank/DDBJ whole genome shotgun (WGS) entry which is preliminary data.</text>
</comment>
<proteinExistence type="predicted"/>
<evidence type="ECO:0000313" key="2">
    <source>
        <dbReference type="Proteomes" id="UP001345691"/>
    </source>
</evidence>
<name>A0ABR0IUG8_9EURO</name>
<reference evidence="1 2" key="1">
    <citation type="submission" date="2023-08" db="EMBL/GenBank/DDBJ databases">
        <title>Black Yeasts Isolated from many extreme environments.</title>
        <authorList>
            <person name="Coleine C."/>
            <person name="Stajich J.E."/>
            <person name="Selbmann L."/>
        </authorList>
    </citation>
    <scope>NUCLEOTIDE SEQUENCE [LARGE SCALE GENOMIC DNA]</scope>
    <source>
        <strain evidence="1 2">CCFEE 6328</strain>
    </source>
</reference>